<dbReference type="PROSITE" id="PS00854">
    <property type="entry name" value="PROTEASOME_BETA_1"/>
    <property type="match status" value="1"/>
</dbReference>
<dbReference type="Proteomes" id="UP000002313">
    <property type="component" value="Chromosome VIII"/>
</dbReference>
<dbReference type="Gene3D" id="3.60.20.10">
    <property type="entry name" value="Glutamine Phosphoribosylpyrophosphate, subunit 1, domain 1"/>
    <property type="match status" value="1"/>
</dbReference>
<evidence type="ECO:0000256" key="2">
    <source>
        <dbReference type="ARBA" id="ARBA00022942"/>
    </source>
</evidence>
<gene>
    <name evidence="6" type="ORF">Eint_080200</name>
</gene>
<proteinExistence type="inferred from homology"/>
<dbReference type="VEuPathDB" id="MicrosporidiaDB:Eint_080200"/>
<dbReference type="CDD" id="cd03758">
    <property type="entry name" value="proteasome_beta_type_2"/>
    <property type="match status" value="1"/>
</dbReference>
<comment type="subunit">
    <text evidence="4">The 26S proteasome consists of a 20S proteasome core and two 19S regulatory subunits. The 20S proteasome core is composed of 28 subunits that are arranged in four stacked rings, resulting in a barrel-shaped structure. The two end rings are each formed by seven alpha subunits, and the two central rings are each formed by seven beta subunits. The catalytic chamber with the active sites is on the inside of the barrel.</text>
</comment>
<evidence type="ECO:0000313" key="7">
    <source>
        <dbReference type="Proteomes" id="UP000002313"/>
    </source>
</evidence>
<dbReference type="KEGG" id="ein:Eint_080200"/>
<organism evidence="6 7">
    <name type="scientific">Encephalitozoon intestinalis (strain ATCC 50506)</name>
    <name type="common">Microsporidian parasite</name>
    <name type="synonym">Septata intestinalis</name>
    <dbReference type="NCBI Taxonomy" id="876142"/>
    <lineage>
        <taxon>Eukaryota</taxon>
        <taxon>Fungi</taxon>
        <taxon>Fungi incertae sedis</taxon>
        <taxon>Microsporidia</taxon>
        <taxon>Unikaryonidae</taxon>
        <taxon>Encephalitozoon</taxon>
    </lineage>
</organism>
<dbReference type="GO" id="GO:0010498">
    <property type="term" value="P:proteasomal protein catabolic process"/>
    <property type="evidence" value="ECO:0007669"/>
    <property type="project" value="InterPro"/>
</dbReference>
<keyword evidence="3 5" id="KW-0539">Nucleus</keyword>
<sequence length="197" mass="22036">MDSSIGIRGNNFVIVAADTKISTSFLVVKEDYEKFQTVGNRIVMSMIGDQGDAFRTMLYVSESAYYEEIQNGIELSPSVLAHMIQNKVHKALRKRQLDMSSIVGGKGPEGYDLWSVDRYGAISSVPFCANGYAAYFVYGIFDREYTEDITIDAALNIIQKCINLLKERLMINLEGFMVKIVTDDGISTRTLTPEIKS</sequence>
<dbReference type="GeneID" id="9698140"/>
<comment type="function">
    <text evidence="5">Component of the proteasome, a multicatalytic proteinase complex which is characterized by its ability to cleave peptides with Arg, Phe, Tyr, Leu, and Glu adjacent to the leaving group at neutral or slightly basic pH. The proteasome has an ATP-dependent proteolytic activity.</text>
</comment>
<evidence type="ECO:0000256" key="4">
    <source>
        <dbReference type="ARBA" id="ARBA00026071"/>
    </source>
</evidence>
<dbReference type="SUPFAM" id="SSF56235">
    <property type="entry name" value="N-terminal nucleophile aminohydrolases (Ntn hydrolases)"/>
    <property type="match status" value="1"/>
</dbReference>
<name>E0S8G2_ENCIT</name>
<evidence type="ECO:0000256" key="3">
    <source>
        <dbReference type="ARBA" id="ARBA00023242"/>
    </source>
</evidence>
<dbReference type="PANTHER" id="PTHR32194:SF2">
    <property type="entry name" value="PROTEASOME SUBUNIT BETA TYPE-1"/>
    <property type="match status" value="1"/>
</dbReference>
<keyword evidence="7" id="KW-1185">Reference proteome</keyword>
<comment type="subcellular location">
    <subcellularLocation>
        <location evidence="5">Cytoplasm</location>
    </subcellularLocation>
    <subcellularLocation>
        <location evidence="5">Nucleus</location>
    </subcellularLocation>
</comment>
<keyword evidence="1 5" id="KW-0963">Cytoplasm</keyword>
<dbReference type="PANTHER" id="PTHR32194">
    <property type="entry name" value="METALLOPROTEASE TLDD"/>
    <property type="match status" value="1"/>
</dbReference>
<dbReference type="PROSITE" id="PS51476">
    <property type="entry name" value="PROTEASOME_BETA_2"/>
    <property type="match status" value="1"/>
</dbReference>
<reference evidence="6 7" key="2">
    <citation type="journal article" date="2012" name="Proc. Natl. Acad. Sci. U.S.A.">
        <title>Gain and loss of multiple functionally related, horizontally transferred genes in the reduced genomes of two microsporidian parasites.</title>
        <authorList>
            <person name="Pombert J.-F."/>
            <person name="Selman M."/>
            <person name="Burki F."/>
            <person name="Bardell F.T."/>
            <person name="Farinelli L."/>
            <person name="Solter L.F."/>
            <person name="Whitman D.W."/>
            <person name="Weiss L.M."/>
            <person name="Corradi N."/>
            <person name="Keeling P.J."/>
        </authorList>
    </citation>
    <scope>NUCLEOTIDE SEQUENCE [LARGE SCALE GENOMIC DNA]</scope>
    <source>
        <strain evidence="6 7">ATCC 50506</strain>
    </source>
</reference>
<dbReference type="RefSeq" id="XP_003073316.1">
    <property type="nucleotide sequence ID" value="XM_003073270.1"/>
</dbReference>
<evidence type="ECO:0000313" key="6">
    <source>
        <dbReference type="EMBL" id="ADM11956.1"/>
    </source>
</evidence>
<dbReference type="HOGENOM" id="CLU_035750_12_1_1"/>
<dbReference type="GO" id="GO:0005634">
    <property type="term" value="C:nucleus"/>
    <property type="evidence" value="ECO:0007669"/>
    <property type="project" value="UniProtKB-SubCell"/>
</dbReference>
<accession>E0S8G2</accession>
<reference evidence="6 7" key="1">
    <citation type="journal article" date="2010" name="Nat. Commun.">
        <title>The complete sequence of the smallest known nuclear genome from the microsporidian Encephalitozoon intestinalis.</title>
        <authorList>
            <person name="Corradi N."/>
            <person name="Pombert J.-F."/>
            <person name="Farinelli L."/>
            <person name="Didier E.S."/>
            <person name="Keeling P.J."/>
        </authorList>
    </citation>
    <scope>NUCLEOTIDE SEQUENCE [LARGE SCALE GENOMIC DNA]</scope>
    <source>
        <strain evidence="6 7">ATCC 50506</strain>
    </source>
</reference>
<dbReference type="Pfam" id="PF00227">
    <property type="entry name" value="Proteasome"/>
    <property type="match status" value="1"/>
</dbReference>
<dbReference type="InterPro" id="IPR035206">
    <property type="entry name" value="Proteasome_beta2"/>
</dbReference>
<dbReference type="GO" id="GO:0019774">
    <property type="term" value="C:proteasome core complex, beta-subunit complex"/>
    <property type="evidence" value="ECO:0007669"/>
    <property type="project" value="UniProtKB-ARBA"/>
</dbReference>
<dbReference type="InterPro" id="IPR023333">
    <property type="entry name" value="Proteasome_suB-type"/>
</dbReference>
<protein>
    <recommendedName>
        <fullName evidence="5">Proteasome subunit beta</fullName>
    </recommendedName>
</protein>
<dbReference type="InterPro" id="IPR001353">
    <property type="entry name" value="Proteasome_sua/b"/>
</dbReference>
<dbReference type="AlphaFoldDB" id="E0S8G2"/>
<dbReference type="InterPro" id="IPR029055">
    <property type="entry name" value="Ntn_hydrolases_N"/>
</dbReference>
<dbReference type="EMBL" id="CP001949">
    <property type="protein sequence ID" value="ADM11956.1"/>
    <property type="molecule type" value="Genomic_DNA"/>
</dbReference>
<dbReference type="OrthoDB" id="268428at2759"/>
<comment type="similarity">
    <text evidence="5">Belongs to the peptidase T1B family.</text>
</comment>
<evidence type="ECO:0000256" key="1">
    <source>
        <dbReference type="ARBA" id="ARBA00022490"/>
    </source>
</evidence>
<dbReference type="InterPro" id="IPR016050">
    <property type="entry name" value="Proteasome_bsu_CS"/>
</dbReference>
<keyword evidence="2 5" id="KW-0647">Proteasome</keyword>
<comment type="subunit">
    <text evidence="5">Component of the proteasome complex.</text>
</comment>
<evidence type="ECO:0000256" key="5">
    <source>
        <dbReference type="RuleBase" id="RU004203"/>
    </source>
</evidence>
<dbReference type="GO" id="GO:0005737">
    <property type="term" value="C:cytoplasm"/>
    <property type="evidence" value="ECO:0007669"/>
    <property type="project" value="UniProtKB-SubCell"/>
</dbReference>